<accession>A0A179T180</accession>
<dbReference type="NCBIfam" id="TIGR01446">
    <property type="entry name" value="DnaD_dom"/>
    <property type="match status" value="1"/>
</dbReference>
<dbReference type="SUPFAM" id="SSF46785">
    <property type="entry name" value="Winged helix' DNA-binding domain"/>
    <property type="match status" value="1"/>
</dbReference>
<reference evidence="6" key="1">
    <citation type="submission" date="2016-04" db="EMBL/GenBank/DDBJ databases">
        <authorList>
            <person name="Lyu Z."/>
            <person name="Lyu W."/>
        </authorList>
    </citation>
    <scope>NUCLEOTIDE SEQUENCE [LARGE SCALE GENOMIC DNA]</scope>
    <source>
        <strain evidence="6">C44</strain>
    </source>
</reference>
<feature type="region of interest" description="Disordered" evidence="2">
    <location>
        <begin position="203"/>
        <end position="222"/>
    </location>
</feature>
<sequence length="235" mass="27906">MNKEQFIYLQETGNVSIPVILFNNYSKLGLNEEEFMMILQVKKFKQNGNQFPTPTELSEHMSFSTSTCTSILRSLIQRGFLTIEECEENTILFENYSLKPLWDKLYSYLMQENNKLEQEQSKQEDLSLYTIFENEFGRPLSPFECESLAIWIDQDDYDPVIIKAALREAVMSGKLNFRYIDRILFEWKKNGIRTIDQARNHAKKFRQHQGNSSSKQQVNQEEYQRKVPFYNWLES</sequence>
<protein>
    <submittedName>
        <fullName evidence="5">DNA replication protein DnaD</fullName>
    </submittedName>
</protein>
<dbReference type="RefSeq" id="WP_066331808.1">
    <property type="nucleotide sequence ID" value="NZ_LWSG01000013.1"/>
</dbReference>
<proteinExistence type="inferred from homology"/>
<dbReference type="EMBL" id="LWSG01000013">
    <property type="protein sequence ID" value="OAS86303.1"/>
    <property type="molecule type" value="Genomic_DNA"/>
</dbReference>
<dbReference type="PANTHER" id="PTHR37293:SF6">
    <property type="entry name" value="DNA REPLICATION PROTEIN DNAD"/>
    <property type="match status" value="1"/>
</dbReference>
<evidence type="ECO:0000259" key="4">
    <source>
        <dbReference type="Pfam" id="PF21984"/>
    </source>
</evidence>
<comment type="similarity">
    <text evidence="1">Belongs to the DnaB/DnaD family.</text>
</comment>
<dbReference type="InterPro" id="IPR053843">
    <property type="entry name" value="DnaD_N"/>
</dbReference>
<name>A0A179T180_9BACI</name>
<dbReference type="InterPro" id="IPR034829">
    <property type="entry name" value="DnaD-like_sf"/>
</dbReference>
<organism evidence="5 6">
    <name type="scientific">Metabacillus litoralis</name>
    <dbReference type="NCBI Taxonomy" id="152268"/>
    <lineage>
        <taxon>Bacteria</taxon>
        <taxon>Bacillati</taxon>
        <taxon>Bacillota</taxon>
        <taxon>Bacilli</taxon>
        <taxon>Bacillales</taxon>
        <taxon>Bacillaceae</taxon>
        <taxon>Metabacillus</taxon>
    </lineage>
</organism>
<dbReference type="Gene3D" id="1.10.10.630">
    <property type="entry name" value="DnaD domain-like"/>
    <property type="match status" value="1"/>
</dbReference>
<dbReference type="Gene3D" id="1.10.10.10">
    <property type="entry name" value="Winged helix-like DNA-binding domain superfamily/Winged helix DNA-binding domain"/>
    <property type="match status" value="1"/>
</dbReference>
<feature type="domain" description="DnaB/C C-terminal" evidence="3">
    <location>
        <begin position="129"/>
        <end position="201"/>
    </location>
</feature>
<dbReference type="Proteomes" id="UP000078534">
    <property type="component" value="Unassembled WGS sequence"/>
</dbReference>
<evidence type="ECO:0000313" key="6">
    <source>
        <dbReference type="Proteomes" id="UP000078534"/>
    </source>
</evidence>
<evidence type="ECO:0000313" key="5">
    <source>
        <dbReference type="EMBL" id="OAS86303.1"/>
    </source>
</evidence>
<dbReference type="Pfam" id="PF21984">
    <property type="entry name" value="DnaD_N"/>
    <property type="match status" value="1"/>
</dbReference>
<dbReference type="PANTHER" id="PTHR37293">
    <property type="entry name" value="PHAGE REPLICATION PROTEIN-RELATED"/>
    <property type="match status" value="1"/>
</dbReference>
<dbReference type="InterPro" id="IPR053162">
    <property type="entry name" value="DnaD"/>
</dbReference>
<dbReference type="Pfam" id="PF07261">
    <property type="entry name" value="DnaB_2"/>
    <property type="match status" value="1"/>
</dbReference>
<dbReference type="AlphaFoldDB" id="A0A179T180"/>
<keyword evidence="6" id="KW-1185">Reference proteome</keyword>
<feature type="domain" description="DnaD N-terminal" evidence="4">
    <location>
        <begin position="17"/>
        <end position="115"/>
    </location>
</feature>
<dbReference type="InterPro" id="IPR006343">
    <property type="entry name" value="DnaB/C_C"/>
</dbReference>
<dbReference type="InterPro" id="IPR036390">
    <property type="entry name" value="WH_DNA-bd_sf"/>
</dbReference>
<evidence type="ECO:0000256" key="2">
    <source>
        <dbReference type="SAM" id="MobiDB-lite"/>
    </source>
</evidence>
<comment type="caution">
    <text evidence="5">The sequence shown here is derived from an EMBL/GenBank/DDBJ whole genome shotgun (WGS) entry which is preliminary data.</text>
</comment>
<dbReference type="STRING" id="152268.A6K24_21525"/>
<evidence type="ECO:0000256" key="1">
    <source>
        <dbReference type="ARBA" id="ARBA00093462"/>
    </source>
</evidence>
<feature type="compositionally biased region" description="Polar residues" evidence="2">
    <location>
        <begin position="208"/>
        <end position="221"/>
    </location>
</feature>
<dbReference type="SUPFAM" id="SSF158499">
    <property type="entry name" value="DnaD domain-like"/>
    <property type="match status" value="1"/>
</dbReference>
<dbReference type="InterPro" id="IPR036388">
    <property type="entry name" value="WH-like_DNA-bd_sf"/>
</dbReference>
<dbReference type="OrthoDB" id="9770238at2"/>
<gene>
    <name evidence="5" type="ORF">A6K24_21525</name>
</gene>
<evidence type="ECO:0000259" key="3">
    <source>
        <dbReference type="Pfam" id="PF07261"/>
    </source>
</evidence>